<sequence>MRSAVIFILFYFCQIFCFAQKLEMNLDSIHPVIKYDKHGDSIRKYFSNTFYSHNSRFTEQNNLLISAFYSNKLAVNYRHVLEKIPQLKTYSIKQSGVYAQARDSYAGVFAVPIFDSTGIIITVNGINAQNAAKYQFRVLENNKKVVLPWTRPKIFTNTYWMTKIANSAKIDDVTAYLGQFKGAYGNALTFQVRQTDQPDSIKTSLSAYWVKWQPRVVGVFTFSQLPEFLSIFKEQWKDLRINEKPVDWTKDSTLLKLKKEFRYNENNLIFCLDDFIKSKNIIEYNLVKGADSTGWAVNDFDFNLVWLKNLSPGKYDLLIRYSVQRTHVCKYTFTIRPAWYQTLWAKIGLCMLGLLAIGFIVLLRRSAKQTEKLKAQDTLKQLVQTELKSIRSQFNPHFVFNALSSIQGLITKNDSENATKYLIEFSNLMRESLKATNNEFVSISSEIKILENYLNLEKLRFGFSYEIKASSQIDTNAIEIPSLFLQPLVENAVKHGISSLQEQGRLSVLFDKIVNDMSVQVSDNGRGFDQSHQSNGFGLQLTKERIKLLNQTLNAQQIEFSVNRIQNETQVTIYFKNWLI</sequence>
<name>A0ABX6TKR7_9SPHI</name>
<keyword evidence="1" id="KW-1133">Transmembrane helix</keyword>
<evidence type="ECO:0000259" key="2">
    <source>
        <dbReference type="SMART" id="SM00387"/>
    </source>
</evidence>
<dbReference type="Gene3D" id="2.60.40.10">
    <property type="entry name" value="Immunoglobulins"/>
    <property type="match status" value="1"/>
</dbReference>
<dbReference type="Pfam" id="PF06580">
    <property type="entry name" value="His_kinase"/>
    <property type="match status" value="1"/>
</dbReference>
<dbReference type="InterPro" id="IPR013783">
    <property type="entry name" value="Ig-like_fold"/>
</dbReference>
<organism evidence="3 4">
    <name type="scientific">Pedobacter riviphilus</name>
    <dbReference type="NCBI Taxonomy" id="2766984"/>
    <lineage>
        <taxon>Bacteria</taxon>
        <taxon>Pseudomonadati</taxon>
        <taxon>Bacteroidota</taxon>
        <taxon>Sphingobacteriia</taxon>
        <taxon>Sphingobacteriales</taxon>
        <taxon>Sphingobacteriaceae</taxon>
        <taxon>Pedobacter</taxon>
    </lineage>
</organism>
<evidence type="ECO:0000256" key="1">
    <source>
        <dbReference type="SAM" id="Phobius"/>
    </source>
</evidence>
<keyword evidence="1" id="KW-0812">Transmembrane</keyword>
<dbReference type="PANTHER" id="PTHR34220">
    <property type="entry name" value="SENSOR HISTIDINE KINASE YPDA"/>
    <property type="match status" value="1"/>
</dbReference>
<evidence type="ECO:0000313" key="3">
    <source>
        <dbReference type="EMBL" id="QNR84980.1"/>
    </source>
</evidence>
<dbReference type="Pfam" id="PF02518">
    <property type="entry name" value="HATPase_c"/>
    <property type="match status" value="1"/>
</dbReference>
<protein>
    <submittedName>
        <fullName evidence="3">Histidine kinase</fullName>
    </submittedName>
</protein>
<keyword evidence="3" id="KW-0808">Transferase</keyword>
<feature type="transmembrane region" description="Helical" evidence="1">
    <location>
        <begin position="343"/>
        <end position="363"/>
    </location>
</feature>
<dbReference type="Gene3D" id="3.30.565.10">
    <property type="entry name" value="Histidine kinase-like ATPase, C-terminal domain"/>
    <property type="match status" value="1"/>
</dbReference>
<dbReference type="InterPro" id="IPR010559">
    <property type="entry name" value="Sig_transdc_His_kin_internal"/>
</dbReference>
<dbReference type="PANTHER" id="PTHR34220:SF7">
    <property type="entry name" value="SENSOR HISTIDINE KINASE YPDA"/>
    <property type="match status" value="1"/>
</dbReference>
<proteinExistence type="predicted"/>
<dbReference type="RefSeq" id="WP_190327541.1">
    <property type="nucleotide sequence ID" value="NZ_CP061171.1"/>
</dbReference>
<feature type="domain" description="Histidine kinase/HSP90-like ATPase" evidence="2">
    <location>
        <begin position="480"/>
        <end position="579"/>
    </location>
</feature>
<dbReference type="InterPro" id="IPR003594">
    <property type="entry name" value="HATPase_dom"/>
</dbReference>
<keyword evidence="3" id="KW-0418">Kinase</keyword>
<reference evidence="3 4" key="1">
    <citation type="submission" date="2020-09" db="EMBL/GenBank/DDBJ databases">
        <title>Pedobacter sp. SW-16 isolated from soil near Yeocheon.</title>
        <authorList>
            <person name="Im H.S."/>
            <person name="Joung Y."/>
            <person name="Lee S.-S."/>
        </authorList>
    </citation>
    <scope>NUCLEOTIDE SEQUENCE [LARGE SCALE GENOMIC DNA]</scope>
    <source>
        <strain evidence="3 4">SW-16</strain>
    </source>
</reference>
<evidence type="ECO:0000313" key="4">
    <source>
        <dbReference type="Proteomes" id="UP000516439"/>
    </source>
</evidence>
<keyword evidence="1" id="KW-0472">Membrane</keyword>
<dbReference type="EMBL" id="CP061171">
    <property type="protein sequence ID" value="QNR84980.1"/>
    <property type="molecule type" value="Genomic_DNA"/>
</dbReference>
<dbReference type="GO" id="GO:0016301">
    <property type="term" value="F:kinase activity"/>
    <property type="evidence" value="ECO:0007669"/>
    <property type="project" value="UniProtKB-KW"/>
</dbReference>
<dbReference type="SMART" id="SM00387">
    <property type="entry name" value="HATPase_c"/>
    <property type="match status" value="1"/>
</dbReference>
<gene>
    <name evidence="3" type="ORF">H9N25_00255</name>
</gene>
<accession>A0ABX6TKR7</accession>
<dbReference type="InterPro" id="IPR036890">
    <property type="entry name" value="HATPase_C_sf"/>
</dbReference>
<dbReference type="Proteomes" id="UP000516439">
    <property type="component" value="Chromosome"/>
</dbReference>
<dbReference type="SUPFAM" id="SSF55874">
    <property type="entry name" value="ATPase domain of HSP90 chaperone/DNA topoisomerase II/histidine kinase"/>
    <property type="match status" value="1"/>
</dbReference>
<keyword evidence="4" id="KW-1185">Reference proteome</keyword>
<dbReference type="InterPro" id="IPR050640">
    <property type="entry name" value="Bact_2-comp_sensor_kinase"/>
</dbReference>